<dbReference type="SMART" id="SM00498">
    <property type="entry name" value="FH2"/>
    <property type="match status" value="1"/>
</dbReference>
<feature type="compositionally biased region" description="Low complexity" evidence="2">
    <location>
        <begin position="163"/>
        <end position="174"/>
    </location>
</feature>
<dbReference type="AlphaFoldDB" id="A0AAN8I9Z7"/>
<dbReference type="PANTHER" id="PTHR46345">
    <property type="entry name" value="INVERTED FORMIN-2"/>
    <property type="match status" value="1"/>
</dbReference>
<organism evidence="4 5">
    <name type="scientific">Trichostrongylus colubriformis</name>
    <name type="common">Black scour worm</name>
    <dbReference type="NCBI Taxonomy" id="6319"/>
    <lineage>
        <taxon>Eukaryota</taxon>
        <taxon>Metazoa</taxon>
        <taxon>Ecdysozoa</taxon>
        <taxon>Nematoda</taxon>
        <taxon>Chromadorea</taxon>
        <taxon>Rhabditida</taxon>
        <taxon>Rhabditina</taxon>
        <taxon>Rhabditomorpha</taxon>
        <taxon>Strongyloidea</taxon>
        <taxon>Trichostrongylidae</taxon>
        <taxon>Trichostrongylus</taxon>
    </lineage>
</organism>
<dbReference type="Proteomes" id="UP001331761">
    <property type="component" value="Unassembled WGS sequence"/>
</dbReference>
<comment type="caution">
    <text evidence="4">The sequence shown here is derived from an EMBL/GenBank/DDBJ whole genome shotgun (WGS) entry which is preliminary data.</text>
</comment>
<feature type="coiled-coil region" evidence="1">
    <location>
        <begin position="458"/>
        <end position="517"/>
    </location>
</feature>
<keyword evidence="1" id="KW-0175">Coiled coil</keyword>
<evidence type="ECO:0000313" key="5">
    <source>
        <dbReference type="Proteomes" id="UP001331761"/>
    </source>
</evidence>
<proteinExistence type="predicted"/>
<evidence type="ECO:0000256" key="2">
    <source>
        <dbReference type="SAM" id="MobiDB-lite"/>
    </source>
</evidence>
<gene>
    <name evidence="4" type="ORF">GCK32_000464</name>
</gene>
<feature type="region of interest" description="Disordered" evidence="2">
    <location>
        <begin position="138"/>
        <end position="180"/>
    </location>
</feature>
<evidence type="ECO:0000313" key="4">
    <source>
        <dbReference type="EMBL" id="KAK5964786.1"/>
    </source>
</evidence>
<dbReference type="InterPro" id="IPR015425">
    <property type="entry name" value="FH2_Formin"/>
</dbReference>
<keyword evidence="5" id="KW-1185">Reference proteome</keyword>
<evidence type="ECO:0000259" key="3">
    <source>
        <dbReference type="PROSITE" id="PS51444"/>
    </source>
</evidence>
<feature type="region of interest" description="Disordered" evidence="2">
    <location>
        <begin position="1"/>
        <end position="36"/>
    </location>
</feature>
<feature type="domain" description="FH2" evidence="3">
    <location>
        <begin position="179"/>
        <end position="573"/>
    </location>
</feature>
<dbReference type="PROSITE" id="PS51444">
    <property type="entry name" value="FH2"/>
    <property type="match status" value="1"/>
</dbReference>
<dbReference type="Pfam" id="PF02181">
    <property type="entry name" value="FH2"/>
    <property type="match status" value="1"/>
</dbReference>
<evidence type="ECO:0000256" key="1">
    <source>
        <dbReference type="SAM" id="Coils"/>
    </source>
</evidence>
<accession>A0AAN8I9Z7</accession>
<protein>
    <submittedName>
        <fullName evidence="4">FH2 domain-containing protein</fullName>
    </submittedName>
</protein>
<dbReference type="PANTHER" id="PTHR46345:SF8">
    <property type="entry name" value="FORMIN 3, ISOFORM B"/>
    <property type="match status" value="1"/>
</dbReference>
<dbReference type="Gene3D" id="1.20.58.2220">
    <property type="entry name" value="Formin, FH2 domain"/>
    <property type="match status" value="1"/>
</dbReference>
<dbReference type="SUPFAM" id="SSF101447">
    <property type="entry name" value="Formin homology 2 domain (FH2 domain)"/>
    <property type="match status" value="1"/>
</dbReference>
<dbReference type="EMBL" id="WIXE01025352">
    <property type="protein sequence ID" value="KAK5964786.1"/>
    <property type="molecule type" value="Genomic_DNA"/>
</dbReference>
<feature type="compositionally biased region" description="Pro residues" evidence="2">
    <location>
        <begin position="146"/>
        <end position="158"/>
    </location>
</feature>
<name>A0AAN8I9Z7_TRICO</name>
<sequence length="602" mass="67053">MLSQPNDLEPVLKDASVLPSPPDPLALKSPSSTSTDQKTISISSLLYSQGFCLGTLCEFYKVISDNILVGEPDFNRKRERVGGESCNEKVPPENVTLVRIHSDATISTALSVSDATQCDFIDAEPATSASYGQCTVDKEVRTSGASPPPPPPPPPPPGILAQPSKSASSPMSPSCTARSDEIYPKKKKTYTLLWQAVSQHSITNVHTVWNEYSRPEFGVEERDHVQLLFERAEPSALSRFATERRSVRERTTAESIFQLPQQKALNLEIILAKLRPLTVMDLIERLESNNVDGIAIDLLSSLLKYFPTDEEMLLFKKAAREEVKRNCDVLCWEAARRSTLKMRTELAIAREQILQDLSRHAQSIQKIRDVCSALRSRVLIHLMHKCLQYGNYINQGTALSRAVGFSLSSLTSILSAKGKQNSSTNLRLVDLLAQYVEFETVALEDAISRLSLARSITLVDIENASRELTSSVKRLKQQLESRADGDASLLEAYQPFLEVAESSCSNLESDLREIRSTEGSLQSFLCANSMKLEEIVSVTYEALTMLSDSIKKRAMVKMRSTSVISNRQLAGRERFAMQRRSLQPTRLSVDEMRQMFLEAANQ</sequence>
<reference evidence="4 5" key="1">
    <citation type="submission" date="2019-10" db="EMBL/GenBank/DDBJ databases">
        <title>Assembly and Annotation for the nematode Trichostrongylus colubriformis.</title>
        <authorList>
            <person name="Martin J."/>
        </authorList>
    </citation>
    <scope>NUCLEOTIDE SEQUENCE [LARGE SCALE GENOMIC DNA]</scope>
    <source>
        <strain evidence="4">G859</strain>
        <tissue evidence="4">Whole worm</tissue>
    </source>
</reference>
<dbReference type="InterPro" id="IPR042201">
    <property type="entry name" value="FH2_Formin_sf"/>
</dbReference>